<organism evidence="5 6">
    <name type="scientific">Knoellia koreensis</name>
    <dbReference type="NCBI Taxonomy" id="2730921"/>
    <lineage>
        <taxon>Bacteria</taxon>
        <taxon>Bacillati</taxon>
        <taxon>Actinomycetota</taxon>
        <taxon>Actinomycetes</taxon>
        <taxon>Micrococcales</taxon>
        <taxon>Intrasporangiaceae</taxon>
        <taxon>Knoellia</taxon>
    </lineage>
</organism>
<dbReference type="InterPro" id="IPR001845">
    <property type="entry name" value="HTH_ArsR_DNA-bd_dom"/>
</dbReference>
<dbReference type="PRINTS" id="PR00778">
    <property type="entry name" value="HTHARSR"/>
</dbReference>
<keyword evidence="2" id="KW-0238">DNA-binding</keyword>
<evidence type="ECO:0000256" key="2">
    <source>
        <dbReference type="ARBA" id="ARBA00023125"/>
    </source>
</evidence>
<dbReference type="NCBIfam" id="NF033788">
    <property type="entry name" value="HTH_metalloreg"/>
    <property type="match status" value="1"/>
</dbReference>
<gene>
    <name evidence="5" type="ORF">HJG52_12680</name>
</gene>
<evidence type="ECO:0000313" key="5">
    <source>
        <dbReference type="EMBL" id="NNM46858.1"/>
    </source>
</evidence>
<dbReference type="PANTHER" id="PTHR43132:SF8">
    <property type="entry name" value="HTH-TYPE TRANSCRIPTIONAL REGULATOR KMTR"/>
    <property type="match status" value="1"/>
</dbReference>
<keyword evidence="3" id="KW-0804">Transcription</keyword>
<dbReference type="Proteomes" id="UP000588586">
    <property type="component" value="Unassembled WGS sequence"/>
</dbReference>
<dbReference type="CDD" id="cd00090">
    <property type="entry name" value="HTH_ARSR"/>
    <property type="match status" value="1"/>
</dbReference>
<name>A0A849HHH3_9MICO</name>
<sequence>MHANTQPPDLDEDFVTVAVEVLRVLADPTRLRLAGALLDEEKSVTQLASELERPVPGISQHLAKLRMARLVTTRRQGTSVLYRVENGHVRQLVLDTLGHVEHLLDAVPAHHRGTDGTAS</sequence>
<dbReference type="PANTHER" id="PTHR43132">
    <property type="entry name" value="ARSENICAL RESISTANCE OPERON REPRESSOR ARSR-RELATED"/>
    <property type="match status" value="1"/>
</dbReference>
<dbReference type="GO" id="GO:0003677">
    <property type="term" value="F:DNA binding"/>
    <property type="evidence" value="ECO:0007669"/>
    <property type="project" value="UniProtKB-KW"/>
</dbReference>
<accession>A0A849HHH3</accession>
<dbReference type="SMART" id="SM00418">
    <property type="entry name" value="HTH_ARSR"/>
    <property type="match status" value="1"/>
</dbReference>
<dbReference type="RefSeq" id="WP_171243904.1">
    <property type="nucleotide sequence ID" value="NZ_JABEPQ010000002.1"/>
</dbReference>
<dbReference type="InterPro" id="IPR036390">
    <property type="entry name" value="WH_DNA-bd_sf"/>
</dbReference>
<keyword evidence="6" id="KW-1185">Reference proteome</keyword>
<feature type="domain" description="HTH arsR-type" evidence="4">
    <location>
        <begin position="10"/>
        <end position="104"/>
    </location>
</feature>
<evidence type="ECO:0000256" key="1">
    <source>
        <dbReference type="ARBA" id="ARBA00023015"/>
    </source>
</evidence>
<dbReference type="Pfam" id="PF01022">
    <property type="entry name" value="HTH_5"/>
    <property type="match status" value="1"/>
</dbReference>
<dbReference type="Gene3D" id="1.10.10.10">
    <property type="entry name" value="Winged helix-like DNA-binding domain superfamily/Winged helix DNA-binding domain"/>
    <property type="match status" value="1"/>
</dbReference>
<dbReference type="AlphaFoldDB" id="A0A849HHH3"/>
<dbReference type="GO" id="GO:0003700">
    <property type="term" value="F:DNA-binding transcription factor activity"/>
    <property type="evidence" value="ECO:0007669"/>
    <property type="project" value="InterPro"/>
</dbReference>
<dbReference type="InterPro" id="IPR051011">
    <property type="entry name" value="Metal_resp_trans_reg"/>
</dbReference>
<comment type="caution">
    <text evidence="5">The sequence shown here is derived from an EMBL/GenBank/DDBJ whole genome shotgun (WGS) entry which is preliminary data.</text>
</comment>
<dbReference type="InterPro" id="IPR036388">
    <property type="entry name" value="WH-like_DNA-bd_sf"/>
</dbReference>
<dbReference type="SUPFAM" id="SSF46785">
    <property type="entry name" value="Winged helix' DNA-binding domain"/>
    <property type="match status" value="1"/>
</dbReference>
<keyword evidence="1" id="KW-0805">Transcription regulation</keyword>
<dbReference type="InterPro" id="IPR011991">
    <property type="entry name" value="ArsR-like_HTH"/>
</dbReference>
<protein>
    <submittedName>
        <fullName evidence="5">Helix-turn-helix transcriptional regulator</fullName>
    </submittedName>
</protein>
<evidence type="ECO:0000313" key="6">
    <source>
        <dbReference type="Proteomes" id="UP000588586"/>
    </source>
</evidence>
<evidence type="ECO:0000259" key="4">
    <source>
        <dbReference type="PROSITE" id="PS50987"/>
    </source>
</evidence>
<dbReference type="PROSITE" id="PS50987">
    <property type="entry name" value="HTH_ARSR_2"/>
    <property type="match status" value="1"/>
</dbReference>
<dbReference type="EMBL" id="JABEPQ010000002">
    <property type="protein sequence ID" value="NNM46858.1"/>
    <property type="molecule type" value="Genomic_DNA"/>
</dbReference>
<evidence type="ECO:0000256" key="3">
    <source>
        <dbReference type="ARBA" id="ARBA00023163"/>
    </source>
</evidence>
<reference evidence="5 6" key="1">
    <citation type="submission" date="2020-04" db="EMBL/GenBank/DDBJ databases">
        <title>Knoellia sp. isolate from air conditioner.</title>
        <authorList>
            <person name="Chea S."/>
            <person name="Kim D.-U."/>
        </authorList>
    </citation>
    <scope>NUCLEOTIDE SEQUENCE [LARGE SCALE GENOMIC DNA]</scope>
    <source>
        <strain evidence="5 6">DB2414S</strain>
    </source>
</reference>
<proteinExistence type="predicted"/>